<dbReference type="InterPro" id="IPR046070">
    <property type="entry name" value="DUF6029"/>
</dbReference>
<protein>
    <submittedName>
        <fullName evidence="2">Uncharacterized protein</fullName>
    </submittedName>
</protein>
<keyword evidence="1" id="KW-0732">Signal</keyword>
<name>A0A345UP27_9BACT</name>
<dbReference type="KEGG" id="cprv:CYPRO_2992"/>
<sequence>MNQLRRVICSVLLITLYTVTFTQAQQVQVSVNNIVNYGFGEEVQNLGMDKAEKEYLENFTDVRILADNVIIGFRLELSDPAEYGPDFSGIRRRFIGYQRDGLDVRIGDLFALHNRGMSLNLFEDRVIRYDTSLDGIRATYEHDLFRVKALAGTINYLEHLTFDDPGGIREENYRLRSAALELRPQQRLRIGGSYTYADGTMPSLFSEEPDQAEIFIPEGYVSFRFPFARVTAGYNYRTLRLIDFADTTSTTGGGFYAAVNHSGPGYGVTFEYKNYRYDEVDPFARAGDPLRNTRMSPFQSPPIAHKEHSYSLMTRDPHLVNFEDEVGFFLEAFYSPTYNITLNSSIAMASLHNSWLWDEEDFEFFKKEEGPTWLPGRADARDPYWEYYGHIEYLFPDFMSYVKVAYNHRNRLFYQALAPEFSQRVFANTFAIDAQYAFSPRWSVKVISEHQFVRDTQYGDDSDYYSQMLSLQIARSPDFSFGGRIETTTSEFDPSGEKFWYTAEGSWRIGNTHTVMASYGRERGGFVCTNGVCRFVNAFTGMRLSLISSF</sequence>
<dbReference type="EMBL" id="CP027806">
    <property type="protein sequence ID" value="AXJ02229.1"/>
    <property type="molecule type" value="Genomic_DNA"/>
</dbReference>
<dbReference type="RefSeq" id="WP_114985347.1">
    <property type="nucleotide sequence ID" value="NZ_CP027806.1"/>
</dbReference>
<dbReference type="Pfam" id="PF19494">
    <property type="entry name" value="DUF6029"/>
    <property type="match status" value="1"/>
</dbReference>
<evidence type="ECO:0000313" key="2">
    <source>
        <dbReference type="EMBL" id="AXJ02229.1"/>
    </source>
</evidence>
<proteinExistence type="predicted"/>
<feature type="chain" id="PRO_5016931863" evidence="1">
    <location>
        <begin position="25"/>
        <end position="550"/>
    </location>
</feature>
<dbReference type="Proteomes" id="UP000254808">
    <property type="component" value="Chromosome"/>
</dbReference>
<dbReference type="AlphaFoldDB" id="A0A345UP27"/>
<keyword evidence="3" id="KW-1185">Reference proteome</keyword>
<organism evidence="2 3">
    <name type="scientific">Cyclonatronum proteinivorum</name>
    <dbReference type="NCBI Taxonomy" id="1457365"/>
    <lineage>
        <taxon>Bacteria</taxon>
        <taxon>Pseudomonadati</taxon>
        <taxon>Balneolota</taxon>
        <taxon>Balneolia</taxon>
        <taxon>Balneolales</taxon>
        <taxon>Cyclonatronaceae</taxon>
        <taxon>Cyclonatronum</taxon>
    </lineage>
</organism>
<gene>
    <name evidence="2" type="ORF">CYPRO_2992</name>
</gene>
<dbReference type="OrthoDB" id="5480631at2"/>
<evidence type="ECO:0000313" key="3">
    <source>
        <dbReference type="Proteomes" id="UP000254808"/>
    </source>
</evidence>
<evidence type="ECO:0000256" key="1">
    <source>
        <dbReference type="SAM" id="SignalP"/>
    </source>
</evidence>
<feature type="signal peptide" evidence="1">
    <location>
        <begin position="1"/>
        <end position="24"/>
    </location>
</feature>
<accession>A0A345UP27</accession>
<reference evidence="2 3" key="1">
    <citation type="submission" date="2018-03" db="EMBL/GenBank/DDBJ databases">
        <title>Phenotypic and genomic properties of Cyclonatronum proteinivorum gen. nov., sp. nov., a haloalkaliphilic bacteroidete from soda lakes possessing Na+-translocating rhodopsin.</title>
        <authorList>
            <person name="Toshchakov S.V."/>
            <person name="Korzhenkov A."/>
            <person name="Samarov N.I."/>
            <person name="Kublanov I.V."/>
            <person name="Muntyan M.S."/>
            <person name="Sorokin D.Y."/>
        </authorList>
    </citation>
    <scope>NUCLEOTIDE SEQUENCE [LARGE SCALE GENOMIC DNA]</scope>
    <source>
        <strain evidence="2 3">Omega</strain>
    </source>
</reference>